<dbReference type="EMBL" id="DAKRPA010000019">
    <property type="protein sequence ID" value="DBA03424.1"/>
    <property type="molecule type" value="Genomic_DNA"/>
</dbReference>
<evidence type="ECO:0008006" key="4">
    <source>
        <dbReference type="Google" id="ProtNLM"/>
    </source>
</evidence>
<name>A0AAV2ZDC0_9STRA</name>
<protein>
    <recommendedName>
        <fullName evidence="4">Clade I nitrous oxide reductase</fullName>
    </recommendedName>
</protein>
<evidence type="ECO:0000313" key="2">
    <source>
        <dbReference type="EMBL" id="DBA03424.1"/>
    </source>
</evidence>
<keyword evidence="3" id="KW-1185">Reference proteome</keyword>
<feature type="non-terminal residue" evidence="2">
    <location>
        <position position="1"/>
    </location>
</feature>
<comment type="caution">
    <text evidence="2">The sequence shown here is derived from an EMBL/GenBank/DDBJ whole genome shotgun (WGS) entry which is preliminary data.</text>
</comment>
<reference evidence="2" key="1">
    <citation type="submission" date="2022-11" db="EMBL/GenBank/DDBJ databases">
        <authorList>
            <person name="Morgan W.R."/>
            <person name="Tartar A."/>
        </authorList>
    </citation>
    <scope>NUCLEOTIDE SEQUENCE</scope>
    <source>
        <strain evidence="2">ARSEF 373</strain>
    </source>
</reference>
<sequence length="90" mass="10546">RCHCVRLRSRLRPHLAQSPLWRQEHRRLQQGQWLRPHVCTKAHATATPEDVQRSRVRRAARYDDGPATQRVHHPNGSAQQPARGSRRPRP</sequence>
<proteinExistence type="predicted"/>
<dbReference type="Proteomes" id="UP001146120">
    <property type="component" value="Unassembled WGS sequence"/>
</dbReference>
<reference evidence="2" key="2">
    <citation type="journal article" date="2023" name="Microbiol Resour">
        <title>Decontamination and Annotation of the Draft Genome Sequence of the Oomycete Lagenidium giganteum ARSEF 373.</title>
        <authorList>
            <person name="Morgan W.R."/>
            <person name="Tartar A."/>
        </authorList>
    </citation>
    <scope>NUCLEOTIDE SEQUENCE</scope>
    <source>
        <strain evidence="2">ARSEF 373</strain>
    </source>
</reference>
<feature type="region of interest" description="Disordered" evidence="1">
    <location>
        <begin position="41"/>
        <end position="90"/>
    </location>
</feature>
<evidence type="ECO:0000256" key="1">
    <source>
        <dbReference type="SAM" id="MobiDB-lite"/>
    </source>
</evidence>
<dbReference type="AlphaFoldDB" id="A0AAV2ZDC0"/>
<evidence type="ECO:0000313" key="3">
    <source>
        <dbReference type="Proteomes" id="UP001146120"/>
    </source>
</evidence>
<accession>A0AAV2ZDC0</accession>
<organism evidence="2 3">
    <name type="scientific">Lagenidium giganteum</name>
    <dbReference type="NCBI Taxonomy" id="4803"/>
    <lineage>
        <taxon>Eukaryota</taxon>
        <taxon>Sar</taxon>
        <taxon>Stramenopiles</taxon>
        <taxon>Oomycota</taxon>
        <taxon>Peronosporomycetes</taxon>
        <taxon>Pythiales</taxon>
        <taxon>Pythiaceae</taxon>
    </lineage>
</organism>
<gene>
    <name evidence="2" type="ORF">N0F65_002832</name>
</gene>